<evidence type="ECO:0000313" key="2">
    <source>
        <dbReference type="Proteomes" id="UP000054874"/>
    </source>
</evidence>
<dbReference type="AlphaFoldDB" id="A0A0V8QI49"/>
<sequence>MTAEEMLGIKEKATEETLQSIDITLKRIENHLQQNSVIITLKRDDIDLDVLSKTVSIRLQEALKELP</sequence>
<reference evidence="1 2" key="1">
    <citation type="submission" date="2015-11" db="EMBL/GenBank/DDBJ databases">
        <title>Butyribacter intestini gen. nov., sp. nov., a butyric acid-producing bacterium of the family Lachnospiraceae isolated from the human faeces.</title>
        <authorList>
            <person name="Zou Y."/>
            <person name="Xue W."/>
            <person name="Luo G."/>
            <person name="Lv M."/>
        </authorList>
    </citation>
    <scope>NUCLEOTIDE SEQUENCE [LARGE SCALE GENOMIC DNA]</scope>
    <source>
        <strain evidence="1 2">ACET-33324</strain>
    </source>
</reference>
<keyword evidence="2" id="KW-1185">Reference proteome</keyword>
<comment type="caution">
    <text evidence="1">The sequence shown here is derived from an EMBL/GenBank/DDBJ whole genome shotgun (WGS) entry which is preliminary data.</text>
</comment>
<protein>
    <submittedName>
        <fullName evidence="1">Uncharacterized protein</fullName>
    </submittedName>
</protein>
<name>A0A0V8QI49_9FIRM</name>
<gene>
    <name evidence="1" type="ORF">ASU35_05885</name>
</gene>
<dbReference type="Proteomes" id="UP000054874">
    <property type="component" value="Unassembled WGS sequence"/>
</dbReference>
<accession>A0A0V8QI49</accession>
<dbReference type="EMBL" id="LNAM01000024">
    <property type="protein sequence ID" value="KSV60283.1"/>
    <property type="molecule type" value="Genomic_DNA"/>
</dbReference>
<dbReference type="STRING" id="290052.ASU35_05885"/>
<evidence type="ECO:0000313" key="1">
    <source>
        <dbReference type="EMBL" id="KSV60283.1"/>
    </source>
</evidence>
<proteinExistence type="predicted"/>
<dbReference type="RefSeq" id="WP_058351484.1">
    <property type="nucleotide sequence ID" value="NZ_CABMMD010000024.1"/>
</dbReference>
<organism evidence="1 2">
    <name type="scientific">Acetivibrio ethanolgignens</name>
    <dbReference type="NCBI Taxonomy" id="290052"/>
    <lineage>
        <taxon>Bacteria</taxon>
        <taxon>Bacillati</taxon>
        <taxon>Bacillota</taxon>
        <taxon>Clostridia</taxon>
        <taxon>Eubacteriales</taxon>
        <taxon>Oscillospiraceae</taxon>
        <taxon>Acetivibrio</taxon>
    </lineage>
</organism>